<dbReference type="Proteomes" id="UP000191806">
    <property type="component" value="Plasmid pJM1A"/>
</dbReference>
<sequence length="260" mass="30645">MKASEEENTPISTEVLLQNGFTSIITKDFKSKDIDLFRSLIYLIGRNPYERNVFTERKIRELADFSPRNYDPKTFDIYITEVLKKIAQSIFISDNEKKLQVLPLFSYLEYDYEERCLTAEANINLINYLDIKNKRKEFFALNISVNNQLKNKYAKLLLPQLERWQSIGKLTLSVQKLKELMSVDEDYVNKKFMQKIIIPAVNELKPHFKNLKVEKLKDGRTISRLKFTFTPIQRISNQKQRQLGTPNTINDAIFNFIDQI</sequence>
<organism evidence="1 2">
    <name type="scientific">Lactococcus lactis subsp. cremoris</name>
    <name type="common">Streptococcus cremoris</name>
    <dbReference type="NCBI Taxonomy" id="1359"/>
    <lineage>
        <taxon>Bacteria</taxon>
        <taxon>Bacillati</taxon>
        <taxon>Bacillota</taxon>
        <taxon>Bacilli</taxon>
        <taxon>Lactobacillales</taxon>
        <taxon>Streptococcaceae</taxon>
        <taxon>Lactococcus</taxon>
    </lineage>
</organism>
<proteinExistence type="predicted"/>
<reference evidence="1 2" key="1">
    <citation type="journal article" date="2017" name="BMC Genomics">
        <title>Comparative and functional genomics of the Lactococcus lactis taxon; insights into evolution and niche adaptation.</title>
        <authorList>
            <person name="Kelleher P."/>
            <person name="Bottacini F."/>
            <person name="Mahony J."/>
            <person name="Kilcawley K.N."/>
            <person name="van Sinderen D."/>
        </authorList>
    </citation>
    <scope>NUCLEOTIDE SEQUENCE [LARGE SCALE GENOMIC DNA]</scope>
    <source>
        <strain evidence="1 2">JM1</strain>
        <plasmid evidence="2">pmpjm1</plasmid>
    </source>
</reference>
<protein>
    <submittedName>
        <fullName evidence="1">Replication initiation protein</fullName>
    </submittedName>
</protein>
<dbReference type="SUPFAM" id="SSF46785">
    <property type="entry name" value="Winged helix' DNA-binding domain"/>
    <property type="match status" value="1"/>
</dbReference>
<dbReference type="EMBL" id="CP016746">
    <property type="protein sequence ID" value="ARE27116.1"/>
    <property type="molecule type" value="Genomic_DNA"/>
</dbReference>
<dbReference type="Pfam" id="PF21205">
    <property type="entry name" value="Rep3_C"/>
    <property type="match status" value="1"/>
</dbReference>
<geneLocation type="plasmid" evidence="2">
    <name>pmpjm1</name>
</geneLocation>
<name>A0A1V0PD37_LACLC</name>
<dbReference type="Gene3D" id="1.10.10.10">
    <property type="entry name" value="Winged helix-like DNA-binding domain superfamily/Winged helix DNA-binding domain"/>
    <property type="match status" value="1"/>
</dbReference>
<keyword evidence="1" id="KW-0614">Plasmid</keyword>
<evidence type="ECO:0000313" key="1">
    <source>
        <dbReference type="EMBL" id="ARE27116.1"/>
    </source>
</evidence>
<dbReference type="InterPro" id="IPR036390">
    <property type="entry name" value="WH_DNA-bd_sf"/>
</dbReference>
<accession>A0A1V0PD37</accession>
<dbReference type="AlphaFoldDB" id="A0A1V0PD37"/>
<evidence type="ECO:0000313" key="2">
    <source>
        <dbReference type="Proteomes" id="UP000191806"/>
    </source>
</evidence>
<gene>
    <name evidence="1" type="ORF">LLJM1_03940</name>
</gene>
<dbReference type="RefSeq" id="WP_063280552.1">
    <property type="nucleotide sequence ID" value="NZ_CP016746.2"/>
</dbReference>
<dbReference type="InterPro" id="IPR036388">
    <property type="entry name" value="WH-like_DNA-bd_sf"/>
</dbReference>